<dbReference type="Proteomes" id="UP001596104">
    <property type="component" value="Unassembled WGS sequence"/>
</dbReference>
<evidence type="ECO:0000256" key="3">
    <source>
        <dbReference type="PIRNR" id="PIRNR001365"/>
    </source>
</evidence>
<dbReference type="PIRSF" id="PIRSF001365">
    <property type="entry name" value="DHDPS"/>
    <property type="match status" value="1"/>
</dbReference>
<dbReference type="EMBL" id="JBHSLV010000030">
    <property type="protein sequence ID" value="MFC5394338.1"/>
    <property type="molecule type" value="Genomic_DNA"/>
</dbReference>
<evidence type="ECO:0000313" key="5">
    <source>
        <dbReference type="Proteomes" id="UP001596104"/>
    </source>
</evidence>
<dbReference type="RefSeq" id="WP_377009584.1">
    <property type="nucleotide sequence ID" value="NZ_JBHSLV010000030.1"/>
</dbReference>
<evidence type="ECO:0000313" key="4">
    <source>
        <dbReference type="EMBL" id="MFC5394338.1"/>
    </source>
</evidence>
<keyword evidence="2 3" id="KW-0456">Lyase</keyword>
<dbReference type="InterPro" id="IPR013785">
    <property type="entry name" value="Aldolase_TIM"/>
</dbReference>
<dbReference type="Gene3D" id="3.20.20.70">
    <property type="entry name" value="Aldolase class I"/>
    <property type="match status" value="1"/>
</dbReference>
<protein>
    <submittedName>
        <fullName evidence="4">Dihydrodipicolinate synthase family protein</fullName>
    </submittedName>
</protein>
<dbReference type="InterPro" id="IPR002220">
    <property type="entry name" value="DapA-like"/>
</dbReference>
<proteinExistence type="inferred from homology"/>
<dbReference type="PANTHER" id="PTHR12128">
    <property type="entry name" value="DIHYDRODIPICOLINATE SYNTHASE"/>
    <property type="match status" value="1"/>
</dbReference>
<dbReference type="SMART" id="SM01130">
    <property type="entry name" value="DHDPS"/>
    <property type="match status" value="1"/>
</dbReference>
<dbReference type="SUPFAM" id="SSF51569">
    <property type="entry name" value="Aldolase"/>
    <property type="match status" value="1"/>
</dbReference>
<dbReference type="PRINTS" id="PR00146">
    <property type="entry name" value="DHPICSNTHASE"/>
</dbReference>
<dbReference type="Pfam" id="PF00701">
    <property type="entry name" value="DHDPS"/>
    <property type="match status" value="1"/>
</dbReference>
<keyword evidence="5" id="KW-1185">Reference proteome</keyword>
<accession>A0ABW0HAW0</accession>
<gene>
    <name evidence="4" type="ORF">ACFPPC_16985</name>
</gene>
<organism evidence="4 5">
    <name type="scientific">Bosea vestrisii</name>
    <dbReference type="NCBI Taxonomy" id="151416"/>
    <lineage>
        <taxon>Bacteria</taxon>
        <taxon>Pseudomonadati</taxon>
        <taxon>Pseudomonadota</taxon>
        <taxon>Alphaproteobacteria</taxon>
        <taxon>Hyphomicrobiales</taxon>
        <taxon>Boseaceae</taxon>
        <taxon>Bosea</taxon>
    </lineage>
</organism>
<comment type="caution">
    <text evidence="4">The sequence shown here is derived from an EMBL/GenBank/DDBJ whole genome shotgun (WGS) entry which is preliminary data.</text>
</comment>
<dbReference type="PANTHER" id="PTHR12128:SF66">
    <property type="entry name" value="4-HYDROXY-2-OXOGLUTARATE ALDOLASE, MITOCHONDRIAL"/>
    <property type="match status" value="1"/>
</dbReference>
<sequence length="306" mass="32554">MDHWLHGMFTALVTPFSAGALDEPSLLRLVDWQVREGADGIVLGSASGEYSTLTRNERIRLVRLARAAAGPGYPILAAAGSNSTADSIAEVKDAAAAGASAILLRLPYYNRPTQAGLVQHVLSVAETTSLPVIVDNDPDRCAVDLTPEALAEMAAHPAVVGVLERRGDIVRCDRIMRSCSRHFLRLTGAGDVIPPYIAAGGCGAVTSIGNLAPRLLRRIREACRAGAFEQAQTLQRRLIPLHGLLSREPDPVAVKLALSFQHSGVEPTCRLPLVAAQPSLAEELKYALDDLPRPVNGHAIAHRSAA</sequence>
<name>A0ABW0HAW0_9HYPH</name>
<evidence type="ECO:0000256" key="2">
    <source>
        <dbReference type="ARBA" id="ARBA00023239"/>
    </source>
</evidence>
<comment type="similarity">
    <text evidence="1 3">Belongs to the DapA family.</text>
</comment>
<evidence type="ECO:0000256" key="1">
    <source>
        <dbReference type="ARBA" id="ARBA00007592"/>
    </source>
</evidence>
<reference evidence="5" key="1">
    <citation type="journal article" date="2019" name="Int. J. Syst. Evol. Microbiol.">
        <title>The Global Catalogue of Microorganisms (GCM) 10K type strain sequencing project: providing services to taxonomists for standard genome sequencing and annotation.</title>
        <authorList>
            <consortium name="The Broad Institute Genomics Platform"/>
            <consortium name="The Broad Institute Genome Sequencing Center for Infectious Disease"/>
            <person name="Wu L."/>
            <person name="Ma J."/>
        </authorList>
    </citation>
    <scope>NUCLEOTIDE SEQUENCE [LARGE SCALE GENOMIC DNA]</scope>
    <source>
        <strain evidence="5">CGMCC 1.16326</strain>
    </source>
</reference>